<organism evidence="1 2">
    <name type="scientific">Rhodocollybia butyracea</name>
    <dbReference type="NCBI Taxonomy" id="206335"/>
    <lineage>
        <taxon>Eukaryota</taxon>
        <taxon>Fungi</taxon>
        <taxon>Dikarya</taxon>
        <taxon>Basidiomycota</taxon>
        <taxon>Agaricomycotina</taxon>
        <taxon>Agaricomycetes</taxon>
        <taxon>Agaricomycetidae</taxon>
        <taxon>Agaricales</taxon>
        <taxon>Marasmiineae</taxon>
        <taxon>Omphalotaceae</taxon>
        <taxon>Rhodocollybia</taxon>
    </lineage>
</organism>
<protein>
    <recommendedName>
        <fullName evidence="3">Protein kinase domain-containing protein</fullName>
    </recommendedName>
</protein>
<reference evidence="1" key="1">
    <citation type="submission" date="2020-11" db="EMBL/GenBank/DDBJ databases">
        <authorList>
            <consortium name="DOE Joint Genome Institute"/>
            <person name="Ahrendt S."/>
            <person name="Riley R."/>
            <person name="Andreopoulos W."/>
            <person name="Labutti K."/>
            <person name="Pangilinan J."/>
            <person name="Ruiz-Duenas F.J."/>
            <person name="Barrasa J.M."/>
            <person name="Sanchez-Garcia M."/>
            <person name="Camarero S."/>
            <person name="Miyauchi S."/>
            <person name="Serrano A."/>
            <person name="Linde D."/>
            <person name="Babiker R."/>
            <person name="Drula E."/>
            <person name="Ayuso-Fernandez I."/>
            <person name="Pacheco R."/>
            <person name="Padilla G."/>
            <person name="Ferreira P."/>
            <person name="Barriuso J."/>
            <person name="Kellner H."/>
            <person name="Castanera R."/>
            <person name="Alfaro M."/>
            <person name="Ramirez L."/>
            <person name="Pisabarro A.G."/>
            <person name="Kuo A."/>
            <person name="Tritt A."/>
            <person name="Lipzen A."/>
            <person name="He G."/>
            <person name="Yan M."/>
            <person name="Ng V."/>
            <person name="Cullen D."/>
            <person name="Martin F."/>
            <person name="Rosso M.-N."/>
            <person name="Henrissat B."/>
            <person name="Hibbett D."/>
            <person name="Martinez A.T."/>
            <person name="Grigoriev I.V."/>
        </authorList>
    </citation>
    <scope>NUCLEOTIDE SEQUENCE</scope>
    <source>
        <strain evidence="1">AH 40177</strain>
    </source>
</reference>
<dbReference type="EMBL" id="JADNRY010000552">
    <property type="protein sequence ID" value="KAF9041701.1"/>
    <property type="molecule type" value="Genomic_DNA"/>
</dbReference>
<keyword evidence="2" id="KW-1185">Reference proteome</keyword>
<name>A0A9P5TWQ3_9AGAR</name>
<evidence type="ECO:0008006" key="3">
    <source>
        <dbReference type="Google" id="ProtNLM"/>
    </source>
</evidence>
<gene>
    <name evidence="1" type="ORF">BDP27DRAFT_1435075</name>
</gene>
<accession>A0A9P5TWQ3</accession>
<dbReference type="AlphaFoldDB" id="A0A9P5TWQ3"/>
<sequence length="336" mass="37764">MVVVVIRGYLGWWSNVRIIVYTDSGSARARTTRLRYVLINLYFVYHPHLSTFTTVSYAHPISSPVSSLTPRSEGGSTSIPPWIGEPYGSDENLDAEDKDAFKRTLHDVELGDWLDANGGVNNAGLYALHKDHKNYKGHKAGDVVVKCMQRIDNNAWGEVKALKTVGYFVDSGMVLVRERRKPKSRPKLTPAILMKKLDGVIPLKTSVWGQGRARRLELINSLEPKVKQEVVNWAVNKKILVTDFHLRNIHVVLTKEHTVKSVHVLDFGYPGVYTVKEPVEEGEVPPWIGEPYGNDENLDAEDKDAFRDAHRTRMHGSLKLMKDQGHIAIVQVAAVV</sequence>
<evidence type="ECO:0000313" key="2">
    <source>
        <dbReference type="Proteomes" id="UP000772434"/>
    </source>
</evidence>
<evidence type="ECO:0000313" key="1">
    <source>
        <dbReference type="EMBL" id="KAF9041701.1"/>
    </source>
</evidence>
<comment type="caution">
    <text evidence="1">The sequence shown here is derived from an EMBL/GenBank/DDBJ whole genome shotgun (WGS) entry which is preliminary data.</text>
</comment>
<dbReference type="Proteomes" id="UP000772434">
    <property type="component" value="Unassembled WGS sequence"/>
</dbReference>
<proteinExistence type="predicted"/>